<accession>A0A841H2E5</accession>
<keyword evidence="2" id="KW-1185">Reference proteome</keyword>
<dbReference type="EMBL" id="JACHIA010000013">
    <property type="protein sequence ID" value="MBB6072170.1"/>
    <property type="molecule type" value="Genomic_DNA"/>
</dbReference>
<evidence type="ECO:0000313" key="2">
    <source>
        <dbReference type="Proteomes" id="UP000582837"/>
    </source>
</evidence>
<protein>
    <submittedName>
        <fullName evidence="1">Uncharacterized protein</fullName>
    </submittedName>
</protein>
<sequence length="170" mass="19468">MTSPARFLLFVVLVIVGIKGSEQLYSYVAYRDERALVRTLRTDLQQTATELIATRARSDSLSATVSDEDRRLTADLKSLQRFYRMARGGALTPEVYAQWNEERTRYNLRVDERNASLREWQEIDGRHRSLAMRYNLLADSIHGIAARMGEPYYQVPSALEAAQEAARPEP</sequence>
<comment type="caution">
    <text evidence="1">The sequence shown here is derived from an EMBL/GenBank/DDBJ whole genome shotgun (WGS) entry which is preliminary data.</text>
</comment>
<gene>
    <name evidence="1" type="ORF">HNQ61_003832</name>
</gene>
<reference evidence="1 2" key="1">
    <citation type="submission" date="2020-08" db="EMBL/GenBank/DDBJ databases">
        <title>Genomic Encyclopedia of Type Strains, Phase IV (KMG-IV): sequencing the most valuable type-strain genomes for metagenomic binning, comparative biology and taxonomic classification.</title>
        <authorList>
            <person name="Goeker M."/>
        </authorList>
    </citation>
    <scope>NUCLEOTIDE SEQUENCE [LARGE SCALE GENOMIC DNA]</scope>
    <source>
        <strain evidence="1 2">DSM 29007</strain>
    </source>
</reference>
<dbReference type="RefSeq" id="WP_170032234.1">
    <property type="nucleotide sequence ID" value="NZ_JABDTL010000001.1"/>
</dbReference>
<dbReference type="Proteomes" id="UP000582837">
    <property type="component" value="Unassembled WGS sequence"/>
</dbReference>
<dbReference type="AlphaFoldDB" id="A0A841H2E5"/>
<proteinExistence type="predicted"/>
<organism evidence="1 2">
    <name type="scientific">Longimicrobium terrae</name>
    <dbReference type="NCBI Taxonomy" id="1639882"/>
    <lineage>
        <taxon>Bacteria</taxon>
        <taxon>Pseudomonadati</taxon>
        <taxon>Gemmatimonadota</taxon>
        <taxon>Longimicrobiia</taxon>
        <taxon>Longimicrobiales</taxon>
        <taxon>Longimicrobiaceae</taxon>
        <taxon>Longimicrobium</taxon>
    </lineage>
</organism>
<evidence type="ECO:0000313" key="1">
    <source>
        <dbReference type="EMBL" id="MBB6072170.1"/>
    </source>
</evidence>
<name>A0A841H2E5_9BACT</name>